<dbReference type="PRINTS" id="PR00507">
    <property type="entry name" value="N12N6MTFRASE"/>
</dbReference>
<dbReference type="RefSeq" id="WP_196174554.1">
    <property type="nucleotide sequence ID" value="NZ_JADLJR010000063.1"/>
</dbReference>
<dbReference type="Pfam" id="PF07669">
    <property type="entry name" value="Eco57I"/>
    <property type="match status" value="1"/>
</dbReference>
<comment type="catalytic activity">
    <reaction evidence="5">
        <text>a 2'-deoxyadenosine in DNA + S-adenosyl-L-methionine = an N(6)-methyl-2'-deoxyadenosine in DNA + S-adenosyl-L-homocysteine + H(+)</text>
        <dbReference type="Rhea" id="RHEA:15197"/>
        <dbReference type="Rhea" id="RHEA-COMP:12418"/>
        <dbReference type="Rhea" id="RHEA-COMP:12419"/>
        <dbReference type="ChEBI" id="CHEBI:15378"/>
        <dbReference type="ChEBI" id="CHEBI:57856"/>
        <dbReference type="ChEBI" id="CHEBI:59789"/>
        <dbReference type="ChEBI" id="CHEBI:90615"/>
        <dbReference type="ChEBI" id="CHEBI:90616"/>
        <dbReference type="EC" id="2.1.1.72"/>
    </reaction>
</comment>
<dbReference type="InterPro" id="IPR011639">
    <property type="entry name" value="MethylTrfase_TaqI-like_dom"/>
</dbReference>
<dbReference type="GO" id="GO:0032259">
    <property type="term" value="P:methylation"/>
    <property type="evidence" value="ECO:0007669"/>
    <property type="project" value="UniProtKB-KW"/>
</dbReference>
<dbReference type="PANTHER" id="PTHR33841">
    <property type="entry name" value="DNA METHYLTRANSFERASE YEEA-RELATED"/>
    <property type="match status" value="1"/>
</dbReference>
<evidence type="ECO:0000256" key="5">
    <source>
        <dbReference type="ARBA" id="ARBA00047942"/>
    </source>
</evidence>
<dbReference type="EMBL" id="JADLJS010000061">
    <property type="protein sequence ID" value="MBF8648767.1"/>
    <property type="molecule type" value="Genomic_DNA"/>
</dbReference>
<dbReference type="InterPro" id="IPR002052">
    <property type="entry name" value="DNA_methylase_N6_adenine_CS"/>
</dbReference>
<dbReference type="SUPFAM" id="SSF53335">
    <property type="entry name" value="S-adenosyl-L-methionine-dependent methyltransferases"/>
    <property type="match status" value="1"/>
</dbReference>
<gene>
    <name evidence="7" type="ORF">IRZ77_24700</name>
</gene>
<dbReference type="GO" id="GO:0008168">
    <property type="term" value="F:methyltransferase activity"/>
    <property type="evidence" value="ECO:0007669"/>
    <property type="project" value="UniProtKB-KW"/>
</dbReference>
<evidence type="ECO:0000313" key="8">
    <source>
        <dbReference type="Proteomes" id="UP000639294"/>
    </source>
</evidence>
<reference evidence="7 8" key="1">
    <citation type="submission" date="2020-10" db="EMBL/GenBank/DDBJ databases">
        <title>Genome sequences of Pseudomonas isolates.</title>
        <authorList>
            <person name="Wessels L."/>
            <person name="Reich F."/>
            <person name="Hammerl J."/>
        </authorList>
    </citation>
    <scope>NUCLEOTIDE SEQUENCE [LARGE SCALE GENOMIC DNA]</scope>
    <source>
        <strain evidence="7 8">20-MO00628-0</strain>
    </source>
</reference>
<keyword evidence="4" id="KW-0949">S-adenosyl-L-methionine</keyword>
<comment type="caution">
    <text evidence="7">The sequence shown here is derived from an EMBL/GenBank/DDBJ whole genome shotgun (WGS) entry which is preliminary data.</text>
</comment>
<evidence type="ECO:0000256" key="2">
    <source>
        <dbReference type="ARBA" id="ARBA00022603"/>
    </source>
</evidence>
<dbReference type="PROSITE" id="PS00092">
    <property type="entry name" value="N6_MTASE"/>
    <property type="match status" value="1"/>
</dbReference>
<keyword evidence="8" id="KW-1185">Reference proteome</keyword>
<organism evidence="7 8">
    <name type="scientific">Pseudomonas pudica</name>
    <dbReference type="NCBI Taxonomy" id="272772"/>
    <lineage>
        <taxon>Bacteria</taxon>
        <taxon>Pseudomonadati</taxon>
        <taxon>Pseudomonadota</taxon>
        <taxon>Gammaproteobacteria</taxon>
        <taxon>Pseudomonadales</taxon>
        <taxon>Pseudomonadaceae</taxon>
        <taxon>Pseudomonas</taxon>
    </lineage>
</organism>
<dbReference type="EC" id="2.1.1.72" evidence="1"/>
<protein>
    <recommendedName>
        <fullName evidence="1">site-specific DNA-methyltransferase (adenine-specific)</fullName>
        <ecNumber evidence="1">2.1.1.72</ecNumber>
    </recommendedName>
</protein>
<evidence type="ECO:0000256" key="3">
    <source>
        <dbReference type="ARBA" id="ARBA00022679"/>
    </source>
</evidence>
<dbReference type="PANTHER" id="PTHR33841:SF1">
    <property type="entry name" value="DNA METHYLTRANSFERASE A"/>
    <property type="match status" value="1"/>
</dbReference>
<evidence type="ECO:0000256" key="1">
    <source>
        <dbReference type="ARBA" id="ARBA00011900"/>
    </source>
</evidence>
<evidence type="ECO:0000313" key="7">
    <source>
        <dbReference type="EMBL" id="MBF8648767.1"/>
    </source>
</evidence>
<dbReference type="Gene3D" id="3.40.50.150">
    <property type="entry name" value="Vaccinia Virus protein VP39"/>
    <property type="match status" value="1"/>
</dbReference>
<dbReference type="InterPro" id="IPR050953">
    <property type="entry name" value="N4_N6_ade-DNA_methylase"/>
</dbReference>
<sequence length="574" mass="63878">MYAIYQNYKNEARQKASLIENHDDRLDFARAFCRAAIQSYWNSASYKINSSFSMMDCPLAIKPIQPNIQSLAATLGELISKFPAEDAGFLIGSVYTAMLPSALRSKYGAYYTPPPLIARLLELAENNGVDFKSARIIDPACGGGAFLAPIALKVIESSPNVSPETIVNNINDRIRGIELDPFAAWISHVLLEAVILPYCSASNIRLKKVIQVGDALNIDQTSKYDLIIGNPPYGKISLNSELRKKYSRSLFGHANLYGLFVDLSLRIVESNGLIALITPTSFLGGQYFKKLRRLLTDNVSPCHFEFVKDRHGVFEDVQQETIITIYKDSEHHRTLEITELLPEGLNTFRVGAVGQGLIKSGDAPWVLPRDPADVDFLAQVLKNSNRFIDMGLHISTGPLVWNQHKKMLNHNKNGLPLIWASHVTNSGFAYSSDAESHGDYVARIPNKHHLITSRECILVKRTTSKEQSRRILAAVLPDQFIIEAGGVYIENHLNIIDCESTPIVSFATVAALLNSRIIDRIFRCINGSTAVSAYELNTLPLPDISHLKKLERLIMEGTEGEALERAIEEAYGFY</sequence>
<evidence type="ECO:0000259" key="6">
    <source>
        <dbReference type="Pfam" id="PF07669"/>
    </source>
</evidence>
<proteinExistence type="predicted"/>
<accession>A0ABS0G869</accession>
<keyword evidence="3" id="KW-0808">Transferase</keyword>
<evidence type="ECO:0000256" key="4">
    <source>
        <dbReference type="ARBA" id="ARBA00022691"/>
    </source>
</evidence>
<keyword evidence="2 7" id="KW-0489">Methyltransferase</keyword>
<dbReference type="Proteomes" id="UP000639294">
    <property type="component" value="Unassembled WGS sequence"/>
</dbReference>
<dbReference type="InterPro" id="IPR029063">
    <property type="entry name" value="SAM-dependent_MTases_sf"/>
</dbReference>
<name>A0ABS0G869_9PSED</name>
<feature type="domain" description="Type II methyltransferase M.TaqI-like" evidence="6">
    <location>
        <begin position="217"/>
        <end position="299"/>
    </location>
</feature>